<comment type="caution">
    <text evidence="1">The sequence shown here is derived from an EMBL/GenBank/DDBJ whole genome shotgun (WGS) entry which is preliminary data.</text>
</comment>
<reference evidence="1 2" key="1">
    <citation type="submission" date="2017-10" db="EMBL/GenBank/DDBJ databases">
        <title>Genome announcement of Methylocella silvestris TVC from permafrost.</title>
        <authorList>
            <person name="Wang J."/>
            <person name="Geng K."/>
            <person name="Ul-Haque F."/>
            <person name="Crombie A.T."/>
            <person name="Street L.E."/>
            <person name="Wookey P.A."/>
            <person name="Murrell J.C."/>
            <person name="Pratscher J."/>
        </authorList>
    </citation>
    <scope>NUCLEOTIDE SEQUENCE [LARGE SCALE GENOMIC DNA]</scope>
    <source>
        <strain evidence="1 2">TVC</strain>
    </source>
</reference>
<evidence type="ECO:0000313" key="2">
    <source>
        <dbReference type="Proteomes" id="UP000236286"/>
    </source>
</evidence>
<gene>
    <name evidence="1" type="ORF">CR492_18740</name>
</gene>
<accession>A0A2J7TCF9</accession>
<dbReference type="EMBL" id="PDZR01000032">
    <property type="protein sequence ID" value="PNG24457.1"/>
    <property type="molecule type" value="Genomic_DNA"/>
</dbReference>
<protein>
    <submittedName>
        <fullName evidence="1">Uncharacterized protein</fullName>
    </submittedName>
</protein>
<sequence length="64" mass="6954">MQSNQPTLIIIPLSELDDDARDGVLNACIRDFCRLRGVSRAQILLREVVSASGAETAEITLAAR</sequence>
<dbReference type="AlphaFoldDB" id="A0A2J7TCF9"/>
<proteinExistence type="predicted"/>
<organism evidence="1 2">
    <name type="scientific">Methylocella silvestris</name>
    <dbReference type="NCBI Taxonomy" id="199596"/>
    <lineage>
        <taxon>Bacteria</taxon>
        <taxon>Pseudomonadati</taxon>
        <taxon>Pseudomonadota</taxon>
        <taxon>Alphaproteobacteria</taxon>
        <taxon>Hyphomicrobiales</taxon>
        <taxon>Beijerinckiaceae</taxon>
        <taxon>Methylocella</taxon>
    </lineage>
</organism>
<evidence type="ECO:0000313" key="1">
    <source>
        <dbReference type="EMBL" id="PNG24457.1"/>
    </source>
</evidence>
<dbReference type="Proteomes" id="UP000236286">
    <property type="component" value="Unassembled WGS sequence"/>
</dbReference>
<name>A0A2J7TCF9_METSI</name>